<keyword evidence="6" id="KW-0464">Manganese</keyword>
<keyword evidence="9" id="KW-1185">Reference proteome</keyword>
<dbReference type="InterPro" id="IPR000086">
    <property type="entry name" value="NUDIX_hydrolase_dom"/>
</dbReference>
<evidence type="ECO:0000259" key="7">
    <source>
        <dbReference type="PROSITE" id="PS51462"/>
    </source>
</evidence>
<evidence type="ECO:0000256" key="2">
    <source>
        <dbReference type="ARBA" id="ARBA00001946"/>
    </source>
</evidence>
<evidence type="ECO:0000256" key="4">
    <source>
        <dbReference type="ARBA" id="ARBA00022801"/>
    </source>
</evidence>
<name>K6UZR2_9ACTN</name>
<dbReference type="Pfam" id="PF00293">
    <property type="entry name" value="NUDIX"/>
    <property type="match status" value="1"/>
</dbReference>
<dbReference type="Proteomes" id="UP000008363">
    <property type="component" value="Unassembled WGS sequence"/>
</dbReference>
<dbReference type="PROSITE" id="PS51462">
    <property type="entry name" value="NUDIX"/>
    <property type="match status" value="1"/>
</dbReference>
<dbReference type="Gene3D" id="3.90.79.10">
    <property type="entry name" value="Nucleoside Triphosphate Pyrophosphohydrolase"/>
    <property type="match status" value="1"/>
</dbReference>
<dbReference type="PANTHER" id="PTHR12992">
    <property type="entry name" value="NUDIX HYDROLASE"/>
    <property type="match status" value="1"/>
</dbReference>
<gene>
    <name evidence="8" type="ORF">GORHZ_048_00050</name>
</gene>
<dbReference type="GO" id="GO:0046872">
    <property type="term" value="F:metal ion binding"/>
    <property type="evidence" value="ECO:0007669"/>
    <property type="project" value="UniProtKB-KW"/>
</dbReference>
<dbReference type="SUPFAM" id="SSF55811">
    <property type="entry name" value="Nudix"/>
    <property type="match status" value="1"/>
</dbReference>
<evidence type="ECO:0000313" key="9">
    <source>
        <dbReference type="Proteomes" id="UP000008363"/>
    </source>
</evidence>
<accession>K6UZR2</accession>
<reference evidence="8 9" key="1">
    <citation type="submission" date="2012-08" db="EMBL/GenBank/DDBJ databases">
        <title>Whole genome shotgun sequence of Gordonia rhizosphera NBRC 16068.</title>
        <authorList>
            <person name="Takarada H."/>
            <person name="Isaki S."/>
            <person name="Hosoyama A."/>
            <person name="Tsuchikane K."/>
            <person name="Katsumata H."/>
            <person name="Baba S."/>
            <person name="Ohji S."/>
            <person name="Yamazaki S."/>
            <person name="Fujita N."/>
        </authorList>
    </citation>
    <scope>NUCLEOTIDE SEQUENCE [LARGE SCALE GENOMIC DNA]</scope>
    <source>
        <strain evidence="8 9">NBRC 16068</strain>
    </source>
</reference>
<comment type="cofactor">
    <cofactor evidence="1">
        <name>Mn(2+)</name>
        <dbReference type="ChEBI" id="CHEBI:29035"/>
    </cofactor>
</comment>
<dbReference type="GO" id="GO:0010945">
    <property type="term" value="F:coenzyme A diphosphatase activity"/>
    <property type="evidence" value="ECO:0007669"/>
    <property type="project" value="InterPro"/>
</dbReference>
<dbReference type="OrthoDB" id="9802805at2"/>
<proteinExistence type="predicted"/>
<dbReference type="eggNOG" id="COG0494">
    <property type="taxonomic scope" value="Bacteria"/>
</dbReference>
<evidence type="ECO:0000256" key="3">
    <source>
        <dbReference type="ARBA" id="ARBA00022723"/>
    </source>
</evidence>
<evidence type="ECO:0000256" key="5">
    <source>
        <dbReference type="ARBA" id="ARBA00022842"/>
    </source>
</evidence>
<evidence type="ECO:0000256" key="6">
    <source>
        <dbReference type="ARBA" id="ARBA00023211"/>
    </source>
</evidence>
<keyword evidence="4 8" id="KW-0378">Hydrolase</keyword>
<dbReference type="CDD" id="cd03426">
    <property type="entry name" value="NUDIX_CoAse_Nudt7"/>
    <property type="match status" value="1"/>
</dbReference>
<dbReference type="AlphaFoldDB" id="K6UZR2"/>
<keyword evidence="5" id="KW-0460">Magnesium</keyword>
<feature type="domain" description="Nudix hydrolase" evidence="7">
    <location>
        <begin position="32"/>
        <end position="178"/>
    </location>
</feature>
<dbReference type="InterPro" id="IPR045121">
    <property type="entry name" value="CoAse"/>
</dbReference>
<organism evidence="8 9">
    <name type="scientific">Gordonia rhizosphera NBRC 16068</name>
    <dbReference type="NCBI Taxonomy" id="1108045"/>
    <lineage>
        <taxon>Bacteria</taxon>
        <taxon>Bacillati</taxon>
        <taxon>Actinomycetota</taxon>
        <taxon>Actinomycetes</taxon>
        <taxon>Mycobacteriales</taxon>
        <taxon>Gordoniaceae</taxon>
        <taxon>Gordonia</taxon>
    </lineage>
</organism>
<dbReference type="PANTHER" id="PTHR12992:SF11">
    <property type="entry name" value="MITOCHONDRIAL COENZYME A DIPHOSPHATASE NUDT8"/>
    <property type="match status" value="1"/>
</dbReference>
<sequence>MRRLTGNVEAVRESVLGRGGDRHRWASVMGGRKRDAAVLVLIAGSWGSAPDHPGGLPSDADVLLIERASTLRQHSGQVAFPGGAMDPGDDYPIGTAMREATEETGLLAEGVHVLANLPSFPVPVSGFDVMPVLAHWRTPGEVRVMDTGETARVARVNLRTLLAAENRFQVQRNILGARAYRGPAFMVDGLLVWGFTGGLIAAISEAAGWDVPWDATDVRPLDDAIAAAGSAQTVGPAAVLSDAMHRLIEGGGHGEEERP</sequence>
<dbReference type="InterPro" id="IPR015797">
    <property type="entry name" value="NUDIX_hydrolase-like_dom_sf"/>
</dbReference>
<evidence type="ECO:0000256" key="1">
    <source>
        <dbReference type="ARBA" id="ARBA00001936"/>
    </source>
</evidence>
<evidence type="ECO:0000313" key="8">
    <source>
        <dbReference type="EMBL" id="GAB89028.1"/>
    </source>
</evidence>
<protein>
    <submittedName>
        <fullName evidence="8">Putative hydrolase</fullName>
    </submittedName>
</protein>
<comment type="cofactor">
    <cofactor evidence="2">
        <name>Mg(2+)</name>
        <dbReference type="ChEBI" id="CHEBI:18420"/>
    </cofactor>
</comment>
<keyword evidence="3" id="KW-0479">Metal-binding</keyword>
<dbReference type="STRING" id="1108045.GORHZ_048_00050"/>
<dbReference type="EMBL" id="BAHC01000048">
    <property type="protein sequence ID" value="GAB89028.1"/>
    <property type="molecule type" value="Genomic_DNA"/>
</dbReference>
<comment type="caution">
    <text evidence="8">The sequence shown here is derived from an EMBL/GenBank/DDBJ whole genome shotgun (WGS) entry which is preliminary data.</text>
</comment>
<dbReference type="RefSeq" id="WP_006330873.1">
    <property type="nucleotide sequence ID" value="NZ_BAHC01000048.1"/>
</dbReference>